<sequence>MAMAVLVAVLAPGQASAQVDDEQSILERQAFALIRKGDCAEAWRVIWRQARRGDSEALASLVNKAIPFAGLVPPSYFPMTENLVQHLEDQMIALSLYAWKNSEVGDGLKGHGIGLRDRLARTFANEGVANDYKRVDACLKSNKSNGECVQLAIKLKVIPSFDAYVSMMDLAPREAFCIHLPERSTRMPQMKPLESQQR</sequence>
<gene>
    <name evidence="2" type="ORF">CO666_09245</name>
</gene>
<dbReference type="AlphaFoldDB" id="A0A2A6JFZ4"/>
<name>A0A2A6JFZ4_9HYPH</name>
<organism evidence="2 3">
    <name type="scientific">Rhizobium chutanense</name>
    <dbReference type="NCBI Taxonomy" id="2035448"/>
    <lineage>
        <taxon>Bacteria</taxon>
        <taxon>Pseudomonadati</taxon>
        <taxon>Pseudomonadota</taxon>
        <taxon>Alphaproteobacteria</taxon>
        <taxon>Hyphomicrobiales</taxon>
        <taxon>Rhizobiaceae</taxon>
        <taxon>Rhizobium/Agrobacterium group</taxon>
        <taxon>Rhizobium</taxon>
    </lineage>
</organism>
<feature type="chain" id="PRO_5012336992" evidence="1">
    <location>
        <begin position="18"/>
        <end position="198"/>
    </location>
</feature>
<keyword evidence="1" id="KW-0732">Signal</keyword>
<evidence type="ECO:0000313" key="2">
    <source>
        <dbReference type="EMBL" id="PDT04899.1"/>
    </source>
</evidence>
<feature type="signal peptide" evidence="1">
    <location>
        <begin position="1"/>
        <end position="17"/>
    </location>
</feature>
<proteinExistence type="predicted"/>
<dbReference type="EMBL" id="NWSV01000004">
    <property type="protein sequence ID" value="PDT04899.1"/>
    <property type="molecule type" value="Genomic_DNA"/>
</dbReference>
<accession>A0A2A6JFZ4</accession>
<keyword evidence="3" id="KW-1185">Reference proteome</keyword>
<dbReference type="Proteomes" id="UP000220768">
    <property type="component" value="Unassembled WGS sequence"/>
</dbReference>
<evidence type="ECO:0000313" key="3">
    <source>
        <dbReference type="Proteomes" id="UP000220768"/>
    </source>
</evidence>
<comment type="caution">
    <text evidence="2">The sequence shown here is derived from an EMBL/GenBank/DDBJ whole genome shotgun (WGS) entry which is preliminary data.</text>
</comment>
<protein>
    <submittedName>
        <fullName evidence="2">Uncharacterized protein</fullName>
    </submittedName>
</protein>
<evidence type="ECO:0000256" key="1">
    <source>
        <dbReference type="SAM" id="SignalP"/>
    </source>
</evidence>
<reference evidence="2 3" key="1">
    <citation type="submission" date="2017-09" db="EMBL/GenBank/DDBJ databases">
        <title>Comparative genomics of rhizobia isolated from Phaseolus vulgaris in China.</title>
        <authorList>
            <person name="Tong W."/>
        </authorList>
    </citation>
    <scope>NUCLEOTIDE SEQUENCE [LARGE SCALE GENOMIC DNA]</scope>
    <source>
        <strain evidence="2 3">C5</strain>
    </source>
</reference>